<dbReference type="EMBL" id="VCLB01000005">
    <property type="protein sequence ID" value="TNB47823.1"/>
    <property type="molecule type" value="Genomic_DNA"/>
</dbReference>
<evidence type="ECO:0000259" key="2">
    <source>
        <dbReference type="SMART" id="SM00867"/>
    </source>
</evidence>
<feature type="signal peptide" evidence="1">
    <location>
        <begin position="1"/>
        <end position="20"/>
    </location>
</feature>
<gene>
    <name evidence="3" type="ORF">FF124_09520</name>
</gene>
<proteinExistence type="predicted"/>
<evidence type="ECO:0000313" key="4">
    <source>
        <dbReference type="Proteomes" id="UP000307874"/>
    </source>
</evidence>
<dbReference type="InterPro" id="IPR036761">
    <property type="entry name" value="TTHA0802/YceI-like_sf"/>
</dbReference>
<evidence type="ECO:0000313" key="3">
    <source>
        <dbReference type="EMBL" id="TNB47823.1"/>
    </source>
</evidence>
<dbReference type="Pfam" id="PF04264">
    <property type="entry name" value="YceI"/>
    <property type="match status" value="1"/>
</dbReference>
<dbReference type="AlphaFoldDB" id="A0A5C4JR46"/>
<organism evidence="3 4">
    <name type="scientific">Martelella lutilitoris</name>
    <dbReference type="NCBI Taxonomy" id="2583532"/>
    <lineage>
        <taxon>Bacteria</taxon>
        <taxon>Pseudomonadati</taxon>
        <taxon>Pseudomonadota</taxon>
        <taxon>Alphaproteobacteria</taxon>
        <taxon>Hyphomicrobiales</taxon>
        <taxon>Aurantimonadaceae</taxon>
        <taxon>Martelella</taxon>
    </lineage>
</organism>
<dbReference type="Proteomes" id="UP000307874">
    <property type="component" value="Unassembled WGS sequence"/>
</dbReference>
<dbReference type="SUPFAM" id="SSF101874">
    <property type="entry name" value="YceI-like"/>
    <property type="match status" value="1"/>
</dbReference>
<name>A0A5C4JR46_9HYPH</name>
<feature type="chain" id="PRO_5022879672" evidence="1">
    <location>
        <begin position="21"/>
        <end position="191"/>
    </location>
</feature>
<sequence>MFRFATTAVVLSMMSAPVLAAPVSYEFDKSHSNLSFSYNHLGYSITDGRFGDWDATLTIDTDAPENSSVEFVIDADSLDTFWDARDEHFKSADFFEVENYPEVTFTSTEVKKLSDTELEVTGDLTIKDITKPAVLTVEVLSLGEHPMAEKQAAGFLMEATVLRSDYGMDMYTPYISDEVSVVFSGEALIAE</sequence>
<dbReference type="InterPro" id="IPR007372">
    <property type="entry name" value="Lipid/polyisoprenoid-bd_YceI"/>
</dbReference>
<protein>
    <submittedName>
        <fullName evidence="3">Polyisoprenoid-binding protein</fullName>
    </submittedName>
</protein>
<accession>A0A5C4JR46</accession>
<keyword evidence="1" id="KW-0732">Signal</keyword>
<comment type="caution">
    <text evidence="3">The sequence shown here is derived from an EMBL/GenBank/DDBJ whole genome shotgun (WGS) entry which is preliminary data.</text>
</comment>
<dbReference type="PANTHER" id="PTHR34406">
    <property type="entry name" value="PROTEIN YCEI"/>
    <property type="match status" value="1"/>
</dbReference>
<dbReference type="SMART" id="SM00867">
    <property type="entry name" value="YceI"/>
    <property type="match status" value="1"/>
</dbReference>
<feature type="domain" description="Lipid/polyisoprenoid-binding YceI-like" evidence="2">
    <location>
        <begin position="24"/>
        <end position="188"/>
    </location>
</feature>
<keyword evidence="4" id="KW-1185">Reference proteome</keyword>
<dbReference type="OrthoDB" id="9811006at2"/>
<evidence type="ECO:0000256" key="1">
    <source>
        <dbReference type="SAM" id="SignalP"/>
    </source>
</evidence>
<reference evidence="3 4" key="1">
    <citation type="submission" date="2019-06" db="EMBL/GenBank/DDBJ databases">
        <title>Martelella lutilitoris sp. nov., isolated from a tidal mudflat.</title>
        <authorList>
            <person name="Kim Y.-J."/>
        </authorList>
    </citation>
    <scope>NUCLEOTIDE SEQUENCE [LARGE SCALE GENOMIC DNA]</scope>
    <source>
        <strain evidence="3 4">GH2-6</strain>
    </source>
</reference>
<dbReference type="PANTHER" id="PTHR34406:SF1">
    <property type="entry name" value="PROTEIN YCEI"/>
    <property type="match status" value="1"/>
</dbReference>
<dbReference type="RefSeq" id="WP_138748268.1">
    <property type="nucleotide sequence ID" value="NZ_VCLB01000005.1"/>
</dbReference>
<dbReference type="Gene3D" id="2.40.128.110">
    <property type="entry name" value="Lipid/polyisoprenoid-binding, YceI-like"/>
    <property type="match status" value="1"/>
</dbReference>